<evidence type="ECO:0000256" key="1">
    <source>
        <dbReference type="PIRSR" id="PIRSR630564-1"/>
    </source>
</evidence>
<name>A8Q2R1_MALGO</name>
<feature type="domain" description="Myotubularin phosphatase" evidence="4">
    <location>
        <begin position="1"/>
        <end position="426"/>
    </location>
</feature>
<dbReference type="PROSITE" id="PS51339">
    <property type="entry name" value="PPASE_MYOTUBULARIN"/>
    <property type="match status" value="1"/>
</dbReference>
<feature type="active site" description="Phosphocysteine intermediate" evidence="1">
    <location>
        <position position="201"/>
    </location>
</feature>
<dbReference type="InterPro" id="IPR010569">
    <property type="entry name" value="Myotubularin-like_Pase_dom"/>
</dbReference>
<dbReference type="GeneID" id="5854733"/>
<dbReference type="GO" id="GO:0046856">
    <property type="term" value="P:phosphatidylinositol dephosphorylation"/>
    <property type="evidence" value="ECO:0007669"/>
    <property type="project" value="TreeGrafter"/>
</dbReference>
<gene>
    <name evidence="5" type="ORF">MGL_2222</name>
</gene>
<dbReference type="KEGG" id="mgl:MGL_2222"/>
<dbReference type="PANTHER" id="PTHR10807:SF128">
    <property type="entry name" value="PHOSPHATIDYLINOSITOL-3,5-BISPHOSPHATE 3-PHOSPHATASE"/>
    <property type="match status" value="1"/>
</dbReference>
<evidence type="ECO:0000313" key="6">
    <source>
        <dbReference type="Proteomes" id="UP000008837"/>
    </source>
</evidence>
<feature type="region of interest" description="Disordered" evidence="3">
    <location>
        <begin position="568"/>
        <end position="602"/>
    </location>
</feature>
<reference evidence="5 6" key="1">
    <citation type="journal article" date="2007" name="Proc. Natl. Acad. Sci. U.S.A.">
        <title>Dandruff-associated Malassezia genomes reveal convergent and divergent virulence traits shared with plant and human fungal pathogens.</title>
        <authorList>
            <person name="Xu J."/>
            <person name="Saunders C.W."/>
            <person name="Hu P."/>
            <person name="Grant R.A."/>
            <person name="Boekhout T."/>
            <person name="Kuramae E.E."/>
            <person name="Kronstad J.W."/>
            <person name="Deangelis Y.M."/>
            <person name="Reeder N.L."/>
            <person name="Johnstone K.R."/>
            <person name="Leland M."/>
            <person name="Fieno A.M."/>
            <person name="Begley W.M."/>
            <person name="Sun Y."/>
            <person name="Lacey M.P."/>
            <person name="Chaudhary T."/>
            <person name="Keough T."/>
            <person name="Chu L."/>
            <person name="Sears R."/>
            <person name="Yuan B."/>
            <person name="Dawson T.L.Jr."/>
        </authorList>
    </citation>
    <scope>NUCLEOTIDE SEQUENCE [LARGE SCALE GENOMIC DNA]</scope>
    <source>
        <strain evidence="6">ATCC MYA-4612 / CBS 7966</strain>
    </source>
</reference>
<organism evidence="5 6">
    <name type="scientific">Malassezia globosa (strain ATCC MYA-4612 / CBS 7966)</name>
    <name type="common">Dandruff-associated fungus</name>
    <dbReference type="NCBI Taxonomy" id="425265"/>
    <lineage>
        <taxon>Eukaryota</taxon>
        <taxon>Fungi</taxon>
        <taxon>Dikarya</taxon>
        <taxon>Basidiomycota</taxon>
        <taxon>Ustilaginomycotina</taxon>
        <taxon>Malasseziomycetes</taxon>
        <taxon>Malasseziales</taxon>
        <taxon>Malasseziaceae</taxon>
        <taxon>Malassezia</taxon>
    </lineage>
</organism>
<dbReference type="GO" id="GO:0004438">
    <property type="term" value="F:phosphatidylinositol-3-phosphate phosphatase activity"/>
    <property type="evidence" value="ECO:0007669"/>
    <property type="project" value="TreeGrafter"/>
</dbReference>
<evidence type="ECO:0000313" key="5">
    <source>
        <dbReference type="EMBL" id="EDP43212.1"/>
    </source>
</evidence>
<dbReference type="InterPro" id="IPR030564">
    <property type="entry name" value="Myotubularin"/>
</dbReference>
<dbReference type="FunCoup" id="A8Q2R1">
    <property type="interactions" value="146"/>
</dbReference>
<dbReference type="PANTHER" id="PTHR10807">
    <property type="entry name" value="MYOTUBULARIN-RELATED"/>
    <property type="match status" value="1"/>
</dbReference>
<comment type="caution">
    <text evidence="5">The sequence shown here is derived from an EMBL/GenBank/DDBJ whole genome shotgun (WGS) entry which is preliminary data.</text>
</comment>
<feature type="compositionally biased region" description="Polar residues" evidence="3">
    <location>
        <begin position="591"/>
        <end position="600"/>
    </location>
</feature>
<dbReference type="AlphaFoldDB" id="A8Q2R1"/>
<dbReference type="InterPro" id="IPR029021">
    <property type="entry name" value="Prot-tyrosine_phosphatase-like"/>
</dbReference>
<feature type="binding site" evidence="2">
    <location>
        <begin position="201"/>
        <end position="207"/>
    </location>
    <ligand>
        <name>substrate</name>
    </ligand>
</feature>
<evidence type="ECO:0000256" key="3">
    <source>
        <dbReference type="SAM" id="MobiDB-lite"/>
    </source>
</evidence>
<dbReference type="Proteomes" id="UP000008837">
    <property type="component" value="Unassembled WGS sequence"/>
</dbReference>
<feature type="binding site" evidence="2">
    <location>
        <begin position="127"/>
        <end position="128"/>
    </location>
    <ligand>
        <name>substrate</name>
    </ligand>
</feature>
<dbReference type="GO" id="GO:0016020">
    <property type="term" value="C:membrane"/>
    <property type="evidence" value="ECO:0007669"/>
    <property type="project" value="TreeGrafter"/>
</dbReference>
<feature type="compositionally biased region" description="Low complexity" evidence="3">
    <location>
        <begin position="575"/>
        <end position="590"/>
    </location>
</feature>
<dbReference type="InParanoid" id="A8Q2R1"/>
<evidence type="ECO:0000259" key="4">
    <source>
        <dbReference type="PROSITE" id="PS51339"/>
    </source>
</evidence>
<accession>A8Q2R1</accession>
<dbReference type="PROSITE" id="PS00383">
    <property type="entry name" value="TYR_PHOSPHATASE_1"/>
    <property type="match status" value="1"/>
</dbReference>
<proteinExistence type="predicted"/>
<feature type="region of interest" description="Disordered" evidence="3">
    <location>
        <begin position="502"/>
        <end position="522"/>
    </location>
</feature>
<dbReference type="EMBL" id="AAYY01000008">
    <property type="protein sequence ID" value="EDP43212.1"/>
    <property type="molecule type" value="Genomic_DNA"/>
</dbReference>
<dbReference type="RefSeq" id="XP_001730426.1">
    <property type="nucleotide sequence ID" value="XM_001730374.1"/>
</dbReference>
<dbReference type="STRING" id="425265.A8Q2R1"/>
<protein>
    <recommendedName>
        <fullName evidence="4">Myotubularin phosphatase domain-containing protein</fullName>
    </recommendedName>
</protein>
<dbReference type="OrthoDB" id="271628at2759"/>
<dbReference type="InterPro" id="IPR016130">
    <property type="entry name" value="Tyr_Pase_AS"/>
</dbReference>
<dbReference type="SUPFAM" id="SSF52799">
    <property type="entry name" value="(Phosphotyrosine protein) phosphatases II"/>
    <property type="match status" value="1"/>
</dbReference>
<sequence>MLVVPSNISDQTLALAAKHRSKGRIPVLTYYHRANAATITRSSQPMVGIAQNRSFQDERLVEAIFSSHMSPDAVTTSTERVYGSTLTNLIIDARPTTNAMANYAKGAGSENMEYYKNSKKVYLGIDNIHVMRDSLAKVQAAFRTIDEQLLLDSQQEQSQIADISLALQRSHWLKHLEAILQGTLLIVRNVNVHSSHVLVHCSDGWDRTAQLTSLAQICLDPYYRTFEGFAVLIEKDWLSFGHQFQERHGLVHGSPSKFDMTPPVHESTHDLDASDHDQQLADNPRGVPSFWDFTKTITAHFQANGASQCAPIFFQFLDCVWQLQYQNPDRFEFNGGYLAELVLQIFSGTTGTFLFNSERERQSPLLPNKERSPSQSTPSVWDELLPRRGMWRNSMYNSCLDSTHGHGDQGVLFPRPKDVRFSADLFRHSDTCLNALVDAKRLEYQRFHERLAEAGQFVPAKSPATSDTHAEQRSPEEAFQMAARSVRSLFSDGWNRMQEALRKSTENAGMPEPAPKDSESDMAIRGGYAPALHEHHHNPWVSKRPDDWQSFDALSMDDVNCNARASTTPISLAQPSTSWPSMMSSSPPTSREISASTSAQHLHHELPSTAASALTASTDPLGVTNL</sequence>
<keyword evidence="6" id="KW-1185">Reference proteome</keyword>
<dbReference type="OMA" id="GHQFQER"/>
<evidence type="ECO:0000256" key="2">
    <source>
        <dbReference type="PIRSR" id="PIRSR630564-2"/>
    </source>
</evidence>
<dbReference type="GO" id="GO:0005737">
    <property type="term" value="C:cytoplasm"/>
    <property type="evidence" value="ECO:0007669"/>
    <property type="project" value="TreeGrafter"/>
</dbReference>
<dbReference type="VEuPathDB" id="FungiDB:MGL_2222"/>
<dbReference type="Pfam" id="PF06602">
    <property type="entry name" value="Myotub-related"/>
    <property type="match status" value="1"/>
</dbReference>
<feature type="binding site" evidence="2">
    <location>
        <begin position="102"/>
        <end position="105"/>
    </location>
    <ligand>
        <name>substrate</name>
    </ligand>
</feature>